<dbReference type="InterPro" id="IPR034984">
    <property type="entry name" value="Imelysin-like_IPPA"/>
</dbReference>
<dbReference type="eggNOG" id="COG3489">
    <property type="taxonomic scope" value="Bacteria"/>
</dbReference>
<reference evidence="4 5" key="1">
    <citation type="submission" date="2014-09" db="EMBL/GenBank/DDBJ databases">
        <title>Sporocytophaga myxococcoides PG-01 genome sequencing.</title>
        <authorList>
            <person name="Liu L."/>
            <person name="Gao P.J."/>
            <person name="Chen G.J."/>
            <person name="Wang L.S."/>
        </authorList>
    </citation>
    <scope>NUCLEOTIDE SEQUENCE [LARGE SCALE GENOMIC DNA]</scope>
    <source>
        <strain evidence="4 5">PG-01</strain>
    </source>
</reference>
<keyword evidence="5" id="KW-1185">Reference proteome</keyword>
<evidence type="ECO:0000313" key="4">
    <source>
        <dbReference type="EMBL" id="GAL85494.1"/>
    </source>
</evidence>
<evidence type="ECO:0000256" key="1">
    <source>
        <dbReference type="ARBA" id="ARBA00004196"/>
    </source>
</evidence>
<dbReference type="CDD" id="cd14659">
    <property type="entry name" value="Imelysin-like_IPPA"/>
    <property type="match status" value="1"/>
</dbReference>
<gene>
    <name evidence="4" type="ORF">MYP_2723</name>
</gene>
<evidence type="ECO:0000313" key="5">
    <source>
        <dbReference type="Proteomes" id="UP000030185"/>
    </source>
</evidence>
<dbReference type="GO" id="GO:0030313">
    <property type="term" value="C:cell envelope"/>
    <property type="evidence" value="ECO:0007669"/>
    <property type="project" value="UniProtKB-SubCell"/>
</dbReference>
<dbReference type="Proteomes" id="UP000030185">
    <property type="component" value="Unassembled WGS sequence"/>
</dbReference>
<comment type="subcellular location">
    <subcellularLocation>
        <location evidence="1">Cell envelope</location>
    </subcellularLocation>
</comment>
<dbReference type="STRING" id="153721.MYP_2723"/>
<proteinExistence type="predicted"/>
<sequence>MKNTNLLTAKILILSVLIFFSCSKDKDNTDNNVDGFDRSTMLTFIADDIILPSYAGFKIKLDEMTEKSKDFTTNPTSANLIAFRQAWVDAYTEWQKVELFDVGPAERHTLRNFFNIYPTTINTTTTINGTNNGITENIASGNANLNLPANYTAQGFPALDYLLNGIGEGDDAILTEYTTAADANAKLAYVNKIVDQMNSKFNQTYNEWNAGYREHFVSKTSLDIYSSTSLLINGFVFNYERYIRSGKIGIPSGAMSSNPTAYPSDVEAFYKKDLSRTLAITAHQASVDFFNGKSVKTGEEGNSIKTYLNAIEAKDLKSGKPLTDTLNGQFIAIATAMNGLNPDLETEVRTNNQAMIAVYSKLQTATRMLKVDMTSAMSITITYTDNDGD</sequence>
<evidence type="ECO:0000259" key="3">
    <source>
        <dbReference type="Pfam" id="PF09375"/>
    </source>
</evidence>
<dbReference type="OrthoDB" id="650514at2"/>
<dbReference type="InterPro" id="IPR038352">
    <property type="entry name" value="Imelysin_sf"/>
</dbReference>
<dbReference type="InterPro" id="IPR018976">
    <property type="entry name" value="Imelysin-like"/>
</dbReference>
<dbReference type="EMBL" id="BBLT01000005">
    <property type="protein sequence ID" value="GAL85494.1"/>
    <property type="molecule type" value="Genomic_DNA"/>
</dbReference>
<evidence type="ECO:0000256" key="2">
    <source>
        <dbReference type="ARBA" id="ARBA00022729"/>
    </source>
</evidence>
<accession>A0A098LGA7</accession>
<dbReference type="Gene3D" id="1.20.1420.20">
    <property type="entry name" value="M75 peptidase, HXXE motif"/>
    <property type="match status" value="1"/>
</dbReference>
<feature type="domain" description="Imelysin-like" evidence="3">
    <location>
        <begin position="50"/>
        <end position="365"/>
    </location>
</feature>
<dbReference type="PROSITE" id="PS51257">
    <property type="entry name" value="PROKAR_LIPOPROTEIN"/>
    <property type="match status" value="1"/>
</dbReference>
<dbReference type="AlphaFoldDB" id="A0A098LGA7"/>
<organism evidence="4 5">
    <name type="scientific">Sporocytophaga myxococcoides</name>
    <dbReference type="NCBI Taxonomy" id="153721"/>
    <lineage>
        <taxon>Bacteria</taxon>
        <taxon>Pseudomonadati</taxon>
        <taxon>Bacteroidota</taxon>
        <taxon>Cytophagia</taxon>
        <taxon>Cytophagales</taxon>
        <taxon>Cytophagaceae</taxon>
        <taxon>Sporocytophaga</taxon>
    </lineage>
</organism>
<dbReference type="Pfam" id="PF09375">
    <property type="entry name" value="Peptidase_M75"/>
    <property type="match status" value="1"/>
</dbReference>
<protein>
    <submittedName>
        <fullName evidence="4">Peptidase M75,Imelysin</fullName>
    </submittedName>
</protein>
<dbReference type="RefSeq" id="WP_052430186.1">
    <property type="nucleotide sequence ID" value="NZ_BBLT01000005.1"/>
</dbReference>
<keyword evidence="2" id="KW-0732">Signal</keyword>
<comment type="caution">
    <text evidence="4">The sequence shown here is derived from an EMBL/GenBank/DDBJ whole genome shotgun (WGS) entry which is preliminary data.</text>
</comment>
<name>A0A098LGA7_9BACT</name>